<dbReference type="InterPro" id="IPR017871">
    <property type="entry name" value="ABC_transporter-like_CS"/>
</dbReference>
<evidence type="ECO:0000259" key="5">
    <source>
        <dbReference type="PROSITE" id="PS50893"/>
    </source>
</evidence>
<organism evidence="6 7">
    <name type="scientific">Castellaniella defragrans</name>
    <name type="common">Alcaligenes defragrans</name>
    <dbReference type="NCBI Taxonomy" id="75697"/>
    <lineage>
        <taxon>Bacteria</taxon>
        <taxon>Pseudomonadati</taxon>
        <taxon>Pseudomonadota</taxon>
        <taxon>Betaproteobacteria</taxon>
        <taxon>Burkholderiales</taxon>
        <taxon>Alcaligenaceae</taxon>
        <taxon>Castellaniella</taxon>
    </lineage>
</organism>
<keyword evidence="3" id="KW-0547">Nucleotide-binding</keyword>
<evidence type="ECO:0000256" key="4">
    <source>
        <dbReference type="ARBA" id="ARBA00022840"/>
    </source>
</evidence>
<keyword evidence="2" id="KW-0472">Membrane</keyword>
<dbReference type="PANTHER" id="PTHR42781:SF4">
    <property type="entry name" value="SPERMIDINE_PUTRESCINE IMPORT ATP-BINDING PROTEIN POTA"/>
    <property type="match status" value="1"/>
</dbReference>
<dbReference type="SUPFAM" id="SSF52540">
    <property type="entry name" value="P-loop containing nucleoside triphosphate hydrolases"/>
    <property type="match status" value="1"/>
</dbReference>
<name>A0A7W9TMJ2_CASDE</name>
<protein>
    <submittedName>
        <fullName evidence="6">Molybdate transport system ATP-binding protein</fullName>
    </submittedName>
</protein>
<evidence type="ECO:0000256" key="2">
    <source>
        <dbReference type="ARBA" id="ARBA00022475"/>
    </source>
</evidence>
<dbReference type="PANTHER" id="PTHR42781">
    <property type="entry name" value="SPERMIDINE/PUTRESCINE IMPORT ATP-BINDING PROTEIN POTA"/>
    <property type="match status" value="1"/>
</dbReference>
<dbReference type="Gene3D" id="3.40.50.300">
    <property type="entry name" value="P-loop containing nucleotide triphosphate hydrolases"/>
    <property type="match status" value="1"/>
</dbReference>
<dbReference type="RefSeq" id="WP_151024838.1">
    <property type="nucleotide sequence ID" value="NZ_JACHIB010000006.1"/>
</dbReference>
<gene>
    <name evidence="6" type="ORF">HNR28_001316</name>
</gene>
<dbReference type="InterPro" id="IPR050093">
    <property type="entry name" value="ABC_SmlMolc_Importer"/>
</dbReference>
<accession>A0A7W9TMJ2</accession>
<evidence type="ECO:0000256" key="3">
    <source>
        <dbReference type="ARBA" id="ARBA00022741"/>
    </source>
</evidence>
<comment type="caution">
    <text evidence="6">The sequence shown here is derived from an EMBL/GenBank/DDBJ whole genome shotgun (WGS) entry which is preliminary data.</text>
</comment>
<dbReference type="InterPro" id="IPR003439">
    <property type="entry name" value="ABC_transporter-like_ATP-bd"/>
</dbReference>
<dbReference type="SMART" id="SM00382">
    <property type="entry name" value="AAA"/>
    <property type="match status" value="1"/>
</dbReference>
<reference evidence="6 7" key="1">
    <citation type="submission" date="2020-08" db="EMBL/GenBank/DDBJ databases">
        <title>Genomic Encyclopedia of Type Strains, Phase IV (KMG-IV): sequencing the most valuable type-strain genomes for metagenomic binning, comparative biology and taxonomic classification.</title>
        <authorList>
            <person name="Goeker M."/>
        </authorList>
    </citation>
    <scope>NUCLEOTIDE SEQUENCE [LARGE SCALE GENOMIC DNA]</scope>
    <source>
        <strain evidence="6 7">DSM 12141</strain>
    </source>
</reference>
<dbReference type="PROSITE" id="PS50893">
    <property type="entry name" value="ABC_TRANSPORTER_2"/>
    <property type="match status" value="1"/>
</dbReference>
<dbReference type="Pfam" id="PF00005">
    <property type="entry name" value="ABC_tran"/>
    <property type="match status" value="1"/>
</dbReference>
<evidence type="ECO:0000256" key="1">
    <source>
        <dbReference type="ARBA" id="ARBA00022448"/>
    </source>
</evidence>
<proteinExistence type="predicted"/>
<sequence>MSLSVDIECRVGGDDGFLLRPRWRTDARRVALFGPSGSGKSLTMQAIAGLLRPDRGRIEVSGRVLFDAGARVDVPPRERRLAYLFQDYALFPHLTVRQNIGFGLRRGWLNLHGRRPLPERAQRWVRAFGLDALLDRYPAELSGGQRQRVALARALSTDPGLLLLDEPLSALDAGLRTHMREELAQLQRDIDIPTVLITHDQADVQALADEVFHIAHGEIQGGAERVERGAGA</sequence>
<keyword evidence="1" id="KW-0813">Transport</keyword>
<dbReference type="GO" id="GO:0016887">
    <property type="term" value="F:ATP hydrolysis activity"/>
    <property type="evidence" value="ECO:0007669"/>
    <property type="project" value="InterPro"/>
</dbReference>
<dbReference type="Proteomes" id="UP000541136">
    <property type="component" value="Unassembled WGS sequence"/>
</dbReference>
<dbReference type="InterPro" id="IPR003593">
    <property type="entry name" value="AAA+_ATPase"/>
</dbReference>
<dbReference type="GO" id="GO:0005524">
    <property type="term" value="F:ATP binding"/>
    <property type="evidence" value="ECO:0007669"/>
    <property type="project" value="UniProtKB-KW"/>
</dbReference>
<keyword evidence="4 6" id="KW-0067">ATP-binding</keyword>
<dbReference type="PROSITE" id="PS00211">
    <property type="entry name" value="ABC_TRANSPORTER_1"/>
    <property type="match status" value="1"/>
</dbReference>
<evidence type="ECO:0000313" key="7">
    <source>
        <dbReference type="Proteomes" id="UP000541136"/>
    </source>
</evidence>
<dbReference type="AlphaFoldDB" id="A0A7W9TMJ2"/>
<evidence type="ECO:0000313" key="6">
    <source>
        <dbReference type="EMBL" id="MBB6083279.1"/>
    </source>
</evidence>
<keyword evidence="2" id="KW-1003">Cell membrane</keyword>
<feature type="domain" description="ABC transporter" evidence="5">
    <location>
        <begin position="2"/>
        <end position="232"/>
    </location>
</feature>
<dbReference type="EMBL" id="JACHIB010000006">
    <property type="protein sequence ID" value="MBB6083279.1"/>
    <property type="molecule type" value="Genomic_DNA"/>
</dbReference>
<dbReference type="InterPro" id="IPR027417">
    <property type="entry name" value="P-loop_NTPase"/>
</dbReference>